<reference evidence="8" key="1">
    <citation type="submission" date="2020-11" db="EMBL/GenBank/DDBJ databases">
        <authorList>
            <consortium name="DOE Joint Genome Institute"/>
            <person name="Ahrendt S."/>
            <person name="Riley R."/>
            <person name="Andreopoulos W."/>
            <person name="Labutti K."/>
            <person name="Pangilinan J."/>
            <person name="Ruiz-Duenas F.J."/>
            <person name="Barrasa J.M."/>
            <person name="Sanchez-Garcia M."/>
            <person name="Camarero S."/>
            <person name="Miyauchi S."/>
            <person name="Serrano A."/>
            <person name="Linde D."/>
            <person name="Babiker R."/>
            <person name="Drula E."/>
            <person name="Ayuso-Fernandez I."/>
            <person name="Pacheco R."/>
            <person name="Padilla G."/>
            <person name="Ferreira P."/>
            <person name="Barriuso J."/>
            <person name="Kellner H."/>
            <person name="Castanera R."/>
            <person name="Alfaro M."/>
            <person name="Ramirez L."/>
            <person name="Pisabarro A.G."/>
            <person name="Kuo A."/>
            <person name="Tritt A."/>
            <person name="Lipzen A."/>
            <person name="He G."/>
            <person name="Yan M."/>
            <person name="Ng V."/>
            <person name="Cullen D."/>
            <person name="Martin F."/>
            <person name="Rosso M.-N."/>
            <person name="Henrissat B."/>
            <person name="Hibbett D."/>
            <person name="Martinez A.T."/>
            <person name="Grigoriev I.V."/>
        </authorList>
    </citation>
    <scope>NUCLEOTIDE SEQUENCE</scope>
    <source>
        <strain evidence="8">CBS 506.95</strain>
    </source>
</reference>
<evidence type="ECO:0000256" key="6">
    <source>
        <dbReference type="PIRSR" id="PIRSR602403-1"/>
    </source>
</evidence>
<name>A0A9P6ENF8_9AGAR</name>
<dbReference type="SUPFAM" id="SSF48264">
    <property type="entry name" value="Cytochrome P450"/>
    <property type="match status" value="1"/>
</dbReference>
<sequence>MDQPGLRYLPTVGSTLPLLSQISCIRFLMDTRKAMEDALSKWPKSLFIVPALCEWVVIATEPALIDDIRKAPESVLSASTALREGLQTDHTVGPHMFDNDYHIAIVRSQLTRSLPRLVPEVHDELIEAFKDYIPLTEDWSTVQAYNIVAKLVSRASNRIFVGVPLCRNHDWIDLSIQYTFDVVQTGQLLRFFPSFLRPLVVKLISQVNKRTKIAFDLLQPLIAERRKEREGKPKEYQGKPEDMLSWIMDEAKGTETDDWHLTSRILMVNFVAIHTSSVTFTHALYHLAASPEYLEPLREEIDNVTSREGWTKEALDQMSRVDSFMKESQRLKPMANYLMNRVVMKDYQFSNGVTVPAGSVVGVMVNHHTSKDIFEEPYKFDGFRFVKMREQAITAGLTEKKFNMVTTGIESLAFGHGRHACPGRFFATAELKLMFAYMVMNYDLRTVEEGVRPKDFYFMQTCIPNMKAEILFKRRQV</sequence>
<dbReference type="InterPro" id="IPR001128">
    <property type="entry name" value="Cyt_P450"/>
</dbReference>
<dbReference type="Gene3D" id="1.10.630.10">
    <property type="entry name" value="Cytochrome P450"/>
    <property type="match status" value="1"/>
</dbReference>
<evidence type="ECO:0000256" key="7">
    <source>
        <dbReference type="RuleBase" id="RU000461"/>
    </source>
</evidence>
<accession>A0A9P6ENF8</accession>
<dbReference type="InterPro" id="IPR036396">
    <property type="entry name" value="Cyt_P450_sf"/>
</dbReference>
<evidence type="ECO:0000256" key="4">
    <source>
        <dbReference type="ARBA" id="ARBA00023002"/>
    </source>
</evidence>
<proteinExistence type="inferred from homology"/>
<dbReference type="GO" id="GO:0005506">
    <property type="term" value="F:iron ion binding"/>
    <property type="evidence" value="ECO:0007669"/>
    <property type="project" value="InterPro"/>
</dbReference>
<dbReference type="EMBL" id="MU157830">
    <property type="protein sequence ID" value="KAF9533018.1"/>
    <property type="molecule type" value="Genomic_DNA"/>
</dbReference>
<evidence type="ECO:0000313" key="9">
    <source>
        <dbReference type="Proteomes" id="UP000807306"/>
    </source>
</evidence>
<dbReference type="GO" id="GO:0004497">
    <property type="term" value="F:monooxygenase activity"/>
    <property type="evidence" value="ECO:0007669"/>
    <property type="project" value="UniProtKB-KW"/>
</dbReference>
<dbReference type="OrthoDB" id="1844152at2759"/>
<evidence type="ECO:0000256" key="3">
    <source>
        <dbReference type="ARBA" id="ARBA00022723"/>
    </source>
</evidence>
<dbReference type="GO" id="GO:0020037">
    <property type="term" value="F:heme binding"/>
    <property type="evidence" value="ECO:0007669"/>
    <property type="project" value="InterPro"/>
</dbReference>
<dbReference type="GO" id="GO:0016705">
    <property type="term" value="F:oxidoreductase activity, acting on paired donors, with incorporation or reduction of molecular oxygen"/>
    <property type="evidence" value="ECO:0007669"/>
    <property type="project" value="InterPro"/>
</dbReference>
<gene>
    <name evidence="8" type="ORF">CPB83DRAFT_593801</name>
</gene>
<organism evidence="8 9">
    <name type="scientific">Crepidotus variabilis</name>
    <dbReference type="NCBI Taxonomy" id="179855"/>
    <lineage>
        <taxon>Eukaryota</taxon>
        <taxon>Fungi</taxon>
        <taxon>Dikarya</taxon>
        <taxon>Basidiomycota</taxon>
        <taxon>Agaricomycotina</taxon>
        <taxon>Agaricomycetes</taxon>
        <taxon>Agaricomycetidae</taxon>
        <taxon>Agaricales</taxon>
        <taxon>Agaricineae</taxon>
        <taxon>Crepidotaceae</taxon>
        <taxon>Crepidotus</taxon>
    </lineage>
</organism>
<feature type="binding site" description="axial binding residue" evidence="6">
    <location>
        <position position="421"/>
    </location>
    <ligand>
        <name>heme</name>
        <dbReference type="ChEBI" id="CHEBI:30413"/>
    </ligand>
    <ligandPart>
        <name>Fe</name>
        <dbReference type="ChEBI" id="CHEBI:18248"/>
    </ligandPart>
</feature>
<dbReference type="InterPro" id="IPR017972">
    <property type="entry name" value="Cyt_P450_CS"/>
</dbReference>
<evidence type="ECO:0000256" key="2">
    <source>
        <dbReference type="ARBA" id="ARBA00010617"/>
    </source>
</evidence>
<evidence type="ECO:0000256" key="5">
    <source>
        <dbReference type="ARBA" id="ARBA00023004"/>
    </source>
</evidence>
<dbReference type="Pfam" id="PF00067">
    <property type="entry name" value="p450"/>
    <property type="match status" value="1"/>
</dbReference>
<evidence type="ECO:0000313" key="8">
    <source>
        <dbReference type="EMBL" id="KAF9533018.1"/>
    </source>
</evidence>
<dbReference type="InterPro" id="IPR002403">
    <property type="entry name" value="Cyt_P450_E_grp-IV"/>
</dbReference>
<keyword evidence="5 6" id="KW-0408">Iron</keyword>
<dbReference type="PRINTS" id="PR00465">
    <property type="entry name" value="EP450IV"/>
</dbReference>
<dbReference type="Proteomes" id="UP000807306">
    <property type="component" value="Unassembled WGS sequence"/>
</dbReference>
<keyword evidence="7" id="KW-0503">Monooxygenase</keyword>
<keyword evidence="9" id="KW-1185">Reference proteome</keyword>
<comment type="similarity">
    <text evidence="2 7">Belongs to the cytochrome P450 family.</text>
</comment>
<dbReference type="PROSITE" id="PS00086">
    <property type="entry name" value="CYTOCHROME_P450"/>
    <property type="match status" value="1"/>
</dbReference>
<dbReference type="AlphaFoldDB" id="A0A9P6ENF8"/>
<dbReference type="CDD" id="cd11041">
    <property type="entry name" value="CYP503A1-like"/>
    <property type="match status" value="1"/>
</dbReference>
<keyword evidence="3 6" id="KW-0479">Metal-binding</keyword>
<comment type="cofactor">
    <cofactor evidence="1 6">
        <name>heme</name>
        <dbReference type="ChEBI" id="CHEBI:30413"/>
    </cofactor>
</comment>
<comment type="caution">
    <text evidence="8">The sequence shown here is derived from an EMBL/GenBank/DDBJ whole genome shotgun (WGS) entry which is preliminary data.</text>
</comment>
<keyword evidence="6 7" id="KW-0349">Heme</keyword>
<protein>
    <submittedName>
        <fullName evidence="8">Cytochrome P450</fullName>
    </submittedName>
</protein>
<keyword evidence="4 7" id="KW-0560">Oxidoreductase</keyword>
<dbReference type="PANTHER" id="PTHR46206">
    <property type="entry name" value="CYTOCHROME P450"/>
    <property type="match status" value="1"/>
</dbReference>
<evidence type="ECO:0000256" key="1">
    <source>
        <dbReference type="ARBA" id="ARBA00001971"/>
    </source>
</evidence>